<dbReference type="Proteomes" id="UP000580474">
    <property type="component" value="Unassembled WGS sequence"/>
</dbReference>
<protein>
    <submittedName>
        <fullName evidence="2">Uncharacterized protein</fullName>
    </submittedName>
</protein>
<evidence type="ECO:0000313" key="3">
    <source>
        <dbReference type="Proteomes" id="UP000580474"/>
    </source>
</evidence>
<reference evidence="2 3" key="1">
    <citation type="submission" date="2020-08" db="EMBL/GenBank/DDBJ databases">
        <title>Sequencing the genomes of 1000 actinobacteria strains.</title>
        <authorList>
            <person name="Klenk H.-P."/>
        </authorList>
    </citation>
    <scope>NUCLEOTIDE SEQUENCE [LARGE SCALE GENOMIC DNA]</scope>
    <source>
        <strain evidence="2 3">DSM 45582</strain>
    </source>
</reference>
<sequence length="78" mass="8378">MADTDTSELVPGQSVARDNGERMGRSRAGHLVFLRRRVAEPGFVVAIDAPPGAEGSDGVLTAVWAHANEAFDRLMRES</sequence>
<dbReference type="AlphaFoldDB" id="A0A840NJI3"/>
<keyword evidence="3" id="KW-1185">Reference proteome</keyword>
<dbReference type="RefSeq" id="WP_184479136.1">
    <property type="nucleotide sequence ID" value="NZ_JACHIV010000001.1"/>
</dbReference>
<accession>A0A840NJI3</accession>
<evidence type="ECO:0000256" key="1">
    <source>
        <dbReference type="SAM" id="MobiDB-lite"/>
    </source>
</evidence>
<evidence type="ECO:0000313" key="2">
    <source>
        <dbReference type="EMBL" id="MBB5069449.1"/>
    </source>
</evidence>
<organism evidence="2 3">
    <name type="scientific">Saccharopolyspora gloriosae</name>
    <dbReference type="NCBI Taxonomy" id="455344"/>
    <lineage>
        <taxon>Bacteria</taxon>
        <taxon>Bacillati</taxon>
        <taxon>Actinomycetota</taxon>
        <taxon>Actinomycetes</taxon>
        <taxon>Pseudonocardiales</taxon>
        <taxon>Pseudonocardiaceae</taxon>
        <taxon>Saccharopolyspora</taxon>
    </lineage>
</organism>
<dbReference type="EMBL" id="JACHIV010000001">
    <property type="protein sequence ID" value="MBB5069449.1"/>
    <property type="molecule type" value="Genomic_DNA"/>
</dbReference>
<feature type="region of interest" description="Disordered" evidence="1">
    <location>
        <begin position="1"/>
        <end position="23"/>
    </location>
</feature>
<name>A0A840NJI3_9PSEU</name>
<proteinExistence type="predicted"/>
<comment type="caution">
    <text evidence="2">The sequence shown here is derived from an EMBL/GenBank/DDBJ whole genome shotgun (WGS) entry which is preliminary data.</text>
</comment>
<gene>
    <name evidence="2" type="ORF">BJ969_002537</name>
</gene>